<dbReference type="EMBL" id="MK962628">
    <property type="protein sequence ID" value="QDH83870.1"/>
    <property type="molecule type" value="Genomic_DNA"/>
</dbReference>
<keyword evidence="6" id="KW-0946">Virion</keyword>
<evidence type="ECO:0000256" key="3">
    <source>
        <dbReference type="ARBA" id="ARBA00022470"/>
    </source>
</evidence>
<proteinExistence type="predicted"/>
<keyword evidence="5" id="KW-1188">Viral release from host cell</keyword>
<dbReference type="Pfam" id="PF12236">
    <property type="entry name" value="Head-tail_con"/>
    <property type="match status" value="1"/>
</dbReference>
<dbReference type="GO" id="GO:0099002">
    <property type="term" value="P:symbiont genome ejection through host cell envelope, short tail mechanism"/>
    <property type="evidence" value="ECO:0007669"/>
    <property type="project" value="UniProtKB-KW"/>
</dbReference>
<keyword evidence="12" id="KW-1185">Reference proteome</keyword>
<evidence type="ECO:0000313" key="11">
    <source>
        <dbReference type="EMBL" id="QDH83870.1"/>
    </source>
</evidence>
<organism evidence="11 12">
    <name type="scientific">Achromobacter phage vB_AxyP_19-32_Axy09</name>
    <dbReference type="NCBI Taxonomy" id="2591040"/>
    <lineage>
        <taxon>Viruses</taxon>
        <taxon>Duplodnaviria</taxon>
        <taxon>Heunggongvirae</taxon>
        <taxon>Uroviricota</taxon>
        <taxon>Caudoviricetes</taxon>
        <taxon>Autographivirales</taxon>
        <taxon>Autoscriptoviridae</taxon>
        <taxon>Axyvirus</taxon>
        <taxon>Axyvirus 1932Axy09</taxon>
    </lineage>
</organism>
<sequence>MRVPYKQRYDSMRDGIVIDSAKAFAGWTLPQLMALADQDIAAEHQRYVVERDYQEVGALLVNNLAAKLVQLMFPMQRPFFNTTLPHQLMRRAQMDHDKTEIEANLARMTMDASQALVGNASYAQLLLAAKHLIVTGNVLTYRDTKSHQTTAYGLAQFVGQRDGRGEVQEIILREHTYFEALAPELQTELRQANPSKYGRPDPSGKRKRVEMFTRVVRTYSRTGAVIWRVSQEIDVIPVGEPAQYPEHLCPWQWITWNLIPGEHYGRGHVEDYSGGFAKLSDLSEAAALYGIEMTKIVHLVAKGQGTDIDALNDAEHGEYVSGSNGSVEAYEAGDAGKLQAVRAEIISVSQNLSRAFMYTGEVRDSERTTAYEIAQMQQEAEQTLGGTVAALSQHWQTPLAHVLLTEIEPGILAGLITKRVRLEVAAGWAAMARSVKVQLLLRAVSEIGATMETLLTFDDRIDRYKVLDMIYAGQGIDAQSLFKSPAQLAAEKRAKDAEAAAVDSVQQTQSLAERQDVINQIQQGA</sequence>
<dbReference type="GO" id="GO:0044423">
    <property type="term" value="C:virion component"/>
    <property type="evidence" value="ECO:0007669"/>
    <property type="project" value="UniProtKB-KW"/>
</dbReference>
<keyword evidence="8" id="KW-1171">Viral genome ejection through host cell envelope</keyword>
<evidence type="ECO:0000256" key="9">
    <source>
        <dbReference type="ARBA" id="ARBA00023219"/>
    </source>
</evidence>
<evidence type="ECO:0000256" key="2">
    <source>
        <dbReference type="ARBA" id="ARBA00004328"/>
    </source>
</evidence>
<evidence type="ECO:0000256" key="10">
    <source>
        <dbReference type="ARBA" id="ARBA00023296"/>
    </source>
</evidence>
<evidence type="ECO:0000313" key="12">
    <source>
        <dbReference type="Proteomes" id="UP000316962"/>
    </source>
</evidence>
<gene>
    <name evidence="11" type="ORF">Axy09_033</name>
</gene>
<evidence type="ECO:0000256" key="5">
    <source>
        <dbReference type="ARBA" id="ARBA00022612"/>
    </source>
</evidence>
<protein>
    <submittedName>
        <fullName evidence="11">Putative collar protein</fullName>
    </submittedName>
</protein>
<evidence type="ECO:0000256" key="7">
    <source>
        <dbReference type="ARBA" id="ARBA00022950"/>
    </source>
</evidence>
<evidence type="ECO:0000256" key="8">
    <source>
        <dbReference type="ARBA" id="ARBA00023009"/>
    </source>
</evidence>
<accession>A0A514CTU1</accession>
<name>A0A514CTU1_9CAUD</name>
<keyword evidence="9" id="KW-0231">Viral genome packaging</keyword>
<comment type="function">
    <text evidence="1">Forms the portal vertex of the capsid. This portal plays critical roles in head assembly, genome packaging, neck/tail attachment, and genome ejection. The portal protein multimerizes as a single ring-shaped homododecamer arranged around a central channel.</text>
</comment>
<keyword evidence="3" id="KW-1244">Viral short tail ejection system</keyword>
<dbReference type="Proteomes" id="UP000316962">
    <property type="component" value="Segment"/>
</dbReference>
<evidence type="ECO:0000256" key="6">
    <source>
        <dbReference type="ARBA" id="ARBA00022844"/>
    </source>
</evidence>
<comment type="subcellular location">
    <subcellularLocation>
        <location evidence="2">Virion</location>
    </subcellularLocation>
</comment>
<reference evidence="11 12" key="1">
    <citation type="submission" date="2019-05" db="EMBL/GenBank/DDBJ databases">
        <title>Complete genome sequence of sixteen phages from Abidjan, cote d'Ivoire, isolated on a single strain of Achromobacter xylosoxidans.</title>
        <authorList>
            <person name="Essoh C."/>
            <person name="Vernadet J.-P."/>
            <person name="Vergnaud G."/>
            <person name="Pourcel C."/>
        </authorList>
    </citation>
    <scope>NUCLEOTIDE SEQUENCE [LARGE SCALE GENOMIC DNA]</scope>
</reference>
<keyword evidence="4" id="KW-1162">Viral penetration into host cytoplasm</keyword>
<keyword evidence="7" id="KW-0118">Viral capsid assembly</keyword>
<keyword evidence="10" id="KW-1160">Virus entry into host cell</keyword>
<dbReference type="InterPro" id="IPR020991">
    <property type="entry name" value="Connector_podovirus"/>
</dbReference>
<evidence type="ECO:0000256" key="4">
    <source>
        <dbReference type="ARBA" id="ARBA00022595"/>
    </source>
</evidence>
<evidence type="ECO:0000256" key="1">
    <source>
        <dbReference type="ARBA" id="ARBA00003421"/>
    </source>
</evidence>